<sequence length="93" mass="10870">MIFGSSSFEELEILEILTTQERRERSDLIELEIFDRHNPNKLTNSLSVEDTASGIRRGKHRPVLLLATEESIISEKMKKYCVRKFTNKLDILF</sequence>
<proteinExistence type="predicted"/>
<gene>
    <name evidence="1" type="ORF">BpHYR1_045398</name>
</gene>
<evidence type="ECO:0000313" key="2">
    <source>
        <dbReference type="Proteomes" id="UP000276133"/>
    </source>
</evidence>
<keyword evidence="2" id="KW-1185">Reference proteome</keyword>
<accession>A0A3M7SL44</accession>
<dbReference type="Proteomes" id="UP000276133">
    <property type="component" value="Unassembled WGS sequence"/>
</dbReference>
<name>A0A3M7SL44_BRAPC</name>
<dbReference type="AlphaFoldDB" id="A0A3M7SL44"/>
<protein>
    <submittedName>
        <fullName evidence="1">Uncharacterized protein</fullName>
    </submittedName>
</protein>
<reference evidence="1 2" key="1">
    <citation type="journal article" date="2018" name="Sci. Rep.">
        <title>Genomic signatures of local adaptation to the degree of environmental predictability in rotifers.</title>
        <authorList>
            <person name="Franch-Gras L."/>
            <person name="Hahn C."/>
            <person name="Garcia-Roger E.M."/>
            <person name="Carmona M.J."/>
            <person name="Serra M."/>
            <person name="Gomez A."/>
        </authorList>
    </citation>
    <scope>NUCLEOTIDE SEQUENCE [LARGE SCALE GENOMIC DNA]</scope>
    <source>
        <strain evidence="1">HYR1</strain>
    </source>
</reference>
<organism evidence="1 2">
    <name type="scientific">Brachionus plicatilis</name>
    <name type="common">Marine rotifer</name>
    <name type="synonym">Brachionus muelleri</name>
    <dbReference type="NCBI Taxonomy" id="10195"/>
    <lineage>
        <taxon>Eukaryota</taxon>
        <taxon>Metazoa</taxon>
        <taxon>Spiralia</taxon>
        <taxon>Gnathifera</taxon>
        <taxon>Rotifera</taxon>
        <taxon>Eurotatoria</taxon>
        <taxon>Monogononta</taxon>
        <taxon>Pseudotrocha</taxon>
        <taxon>Ploima</taxon>
        <taxon>Brachionidae</taxon>
        <taxon>Brachionus</taxon>
    </lineage>
</organism>
<dbReference type="EMBL" id="REGN01001159">
    <property type="protein sequence ID" value="RNA36604.1"/>
    <property type="molecule type" value="Genomic_DNA"/>
</dbReference>
<comment type="caution">
    <text evidence="1">The sequence shown here is derived from an EMBL/GenBank/DDBJ whole genome shotgun (WGS) entry which is preliminary data.</text>
</comment>
<evidence type="ECO:0000313" key="1">
    <source>
        <dbReference type="EMBL" id="RNA36604.1"/>
    </source>
</evidence>